<organism evidence="7 8">
    <name type="scientific">Stylonychia lemnae</name>
    <name type="common">Ciliate</name>
    <dbReference type="NCBI Taxonomy" id="5949"/>
    <lineage>
        <taxon>Eukaryota</taxon>
        <taxon>Sar</taxon>
        <taxon>Alveolata</taxon>
        <taxon>Ciliophora</taxon>
        <taxon>Intramacronucleata</taxon>
        <taxon>Spirotrichea</taxon>
        <taxon>Stichotrichia</taxon>
        <taxon>Sporadotrichida</taxon>
        <taxon>Oxytrichidae</taxon>
        <taxon>Stylonychinae</taxon>
        <taxon>Stylonychia</taxon>
    </lineage>
</organism>
<dbReference type="PANTHER" id="PTHR23506:SF26">
    <property type="entry name" value="MFS-TYPE TRANSPORTER SLC18B1"/>
    <property type="match status" value="1"/>
</dbReference>
<comment type="subcellular location">
    <subcellularLocation>
        <location evidence="1">Membrane</location>
        <topology evidence="1">Multi-pass membrane protein</topology>
    </subcellularLocation>
</comment>
<dbReference type="SUPFAM" id="SSF103473">
    <property type="entry name" value="MFS general substrate transporter"/>
    <property type="match status" value="1"/>
</dbReference>
<feature type="transmembrane region" description="Helical" evidence="6">
    <location>
        <begin position="7"/>
        <end position="28"/>
    </location>
</feature>
<evidence type="ECO:0000313" key="8">
    <source>
        <dbReference type="Proteomes" id="UP000039865"/>
    </source>
</evidence>
<accession>A0A078ACB8</accession>
<feature type="transmembrane region" description="Helical" evidence="6">
    <location>
        <begin position="149"/>
        <end position="166"/>
    </location>
</feature>
<evidence type="ECO:0000256" key="6">
    <source>
        <dbReference type="SAM" id="Phobius"/>
    </source>
</evidence>
<dbReference type="EMBL" id="CCKQ01008446">
    <property type="protein sequence ID" value="CDW79900.1"/>
    <property type="molecule type" value="Genomic_DNA"/>
</dbReference>
<evidence type="ECO:0000256" key="3">
    <source>
        <dbReference type="ARBA" id="ARBA00022692"/>
    </source>
</evidence>
<dbReference type="AlphaFoldDB" id="A0A078ACB8"/>
<evidence type="ECO:0000256" key="2">
    <source>
        <dbReference type="ARBA" id="ARBA00022448"/>
    </source>
</evidence>
<feature type="transmembrane region" description="Helical" evidence="6">
    <location>
        <begin position="500"/>
        <end position="518"/>
    </location>
</feature>
<feature type="transmembrane region" description="Helical" evidence="6">
    <location>
        <begin position="361"/>
        <end position="382"/>
    </location>
</feature>
<evidence type="ECO:0000256" key="5">
    <source>
        <dbReference type="ARBA" id="ARBA00023136"/>
    </source>
</evidence>
<dbReference type="Gene3D" id="1.20.1250.20">
    <property type="entry name" value="MFS general substrate transporter like domains"/>
    <property type="match status" value="1"/>
</dbReference>
<sequence>MKLNKTIFSLVFLNGLKEGFFIILAPFLPEQFQKKEVPDLAYTPLFMKTVNQTRSPNHGETSSLHEYILCFSFVFDCWLYWKVYSGYGYRASANSWQYYYSNNYHPLAYAELLIQFPEMQEELVSYMEFGVGSIVGLLISSFLSYSIGYIGPFSFTGALFLFFGIFQNKLINFVSKETQDKVIQENPHSKLSFTSQSARITPNIHGAVAINKKRKQAQSFTKCHMSIDSMNVSKNDRNFSHHNIGQTSTGYFDKSIIPTYEANANVIMVTSAEEFQKKIVESGSLNMDPRITDKDDEIRQTSVQFQAEEKTKYDELNYLHIFFTPRGFFATLDVLLCCQMYNFCDTTMPDYLQEIYDYDPYIISLIYISQNAAFVLTCFIAPKVARRMSLVLCVIVAQMVQAVSCYLIGPSMFFNITPKIYITIIGFAISGLAAPFTIVPPYKELELCLSYHKNKRFDPEAVQDIVSGVYNTAYAMGGIVGPLYGYYTTYFTNFRTTADIQGLIMVASLLLQFFLLYLPQRISSARLNKRLRDSSYKSTQKQGNKIKYKSKIFRGLK</sequence>
<dbReference type="GO" id="GO:0022857">
    <property type="term" value="F:transmembrane transporter activity"/>
    <property type="evidence" value="ECO:0007669"/>
    <property type="project" value="TreeGrafter"/>
</dbReference>
<dbReference type="InterPro" id="IPR050930">
    <property type="entry name" value="MFS_Vesicular_Transporter"/>
</dbReference>
<keyword evidence="4 6" id="KW-1133">Transmembrane helix</keyword>
<keyword evidence="5 6" id="KW-0472">Membrane</keyword>
<reference evidence="7 8" key="1">
    <citation type="submission" date="2014-06" db="EMBL/GenBank/DDBJ databases">
        <authorList>
            <person name="Swart Estienne"/>
        </authorList>
    </citation>
    <scope>NUCLEOTIDE SEQUENCE [LARGE SCALE GENOMIC DNA]</scope>
    <source>
        <strain evidence="7 8">130c</strain>
    </source>
</reference>
<dbReference type="InParanoid" id="A0A078ACB8"/>
<keyword evidence="8" id="KW-1185">Reference proteome</keyword>
<dbReference type="PANTHER" id="PTHR23506">
    <property type="entry name" value="GH10249P"/>
    <property type="match status" value="1"/>
</dbReference>
<gene>
    <name evidence="7" type="primary">Contig19294.g20453</name>
    <name evidence="7" type="ORF">STYLEM_8892</name>
</gene>
<protein>
    <submittedName>
        <fullName evidence="7">Major facilitator superfamily</fullName>
    </submittedName>
</protein>
<feature type="transmembrane region" description="Helical" evidence="6">
    <location>
        <begin position="420"/>
        <end position="439"/>
    </location>
</feature>
<name>A0A078ACB8_STYLE</name>
<keyword evidence="3 6" id="KW-0812">Transmembrane</keyword>
<evidence type="ECO:0000256" key="4">
    <source>
        <dbReference type="ARBA" id="ARBA00022989"/>
    </source>
</evidence>
<dbReference type="GO" id="GO:0016020">
    <property type="term" value="C:membrane"/>
    <property type="evidence" value="ECO:0007669"/>
    <property type="project" value="UniProtKB-SubCell"/>
</dbReference>
<proteinExistence type="predicted"/>
<dbReference type="InterPro" id="IPR036259">
    <property type="entry name" value="MFS_trans_sf"/>
</dbReference>
<feature type="transmembrane region" description="Helical" evidence="6">
    <location>
        <begin position="388"/>
        <end position="408"/>
    </location>
</feature>
<evidence type="ECO:0000256" key="1">
    <source>
        <dbReference type="ARBA" id="ARBA00004141"/>
    </source>
</evidence>
<dbReference type="OrthoDB" id="446368at2759"/>
<dbReference type="Proteomes" id="UP000039865">
    <property type="component" value="Unassembled WGS sequence"/>
</dbReference>
<evidence type="ECO:0000313" key="7">
    <source>
        <dbReference type="EMBL" id="CDW79900.1"/>
    </source>
</evidence>
<keyword evidence="2" id="KW-0813">Transport</keyword>